<evidence type="ECO:0000313" key="2">
    <source>
        <dbReference type="Proteomes" id="UP000192569"/>
    </source>
</evidence>
<dbReference type="AlphaFoldDB" id="A0A1W1V5M0"/>
<evidence type="ECO:0000313" key="1">
    <source>
        <dbReference type="EMBL" id="SMB88699.1"/>
    </source>
</evidence>
<accession>A0A1W1V5M0</accession>
<keyword evidence="2" id="KW-1185">Reference proteome</keyword>
<dbReference type="Proteomes" id="UP000192569">
    <property type="component" value="Chromosome I"/>
</dbReference>
<dbReference type="InterPro" id="IPR027417">
    <property type="entry name" value="P-loop_NTPase"/>
</dbReference>
<dbReference type="OrthoDB" id="9779501at2"/>
<proteinExistence type="predicted"/>
<reference evidence="1 2" key="1">
    <citation type="submission" date="2017-04" db="EMBL/GenBank/DDBJ databases">
        <authorList>
            <person name="Afonso C.L."/>
            <person name="Miller P.J."/>
            <person name="Scott M.A."/>
            <person name="Spackman E."/>
            <person name="Goraichik I."/>
            <person name="Dimitrov K.M."/>
            <person name="Suarez D.L."/>
            <person name="Swayne D.E."/>
        </authorList>
    </citation>
    <scope>NUCLEOTIDE SEQUENCE [LARGE SCALE GENOMIC DNA]</scope>
    <source>
        <strain evidence="1 2">ToBE</strain>
    </source>
</reference>
<sequence>MKRIVIFWGAYGSGKTEIAINYALEGAKKGRRVALVDFDLVTPYFRVRDVYRFLETKGLQVIKPSNGVCNSDLPVFSPEVLEALYNPYHQLIFDVGGDAIGARPLGYLSKLLPSQGYEAFLVININRPQTRDIPSIKAVLQNIERVSRIKTTGLVSNTHLGNRTTLADIKRGYETVLQASRELGIKLAFVCIPEFLREELQRSSWQKDFQAPVLVLRRYLLLPWEEDINAEGDI</sequence>
<organism evidence="1 2">
    <name type="scientific">Thermanaeromonas toyohensis ToBE</name>
    <dbReference type="NCBI Taxonomy" id="698762"/>
    <lineage>
        <taxon>Bacteria</taxon>
        <taxon>Bacillati</taxon>
        <taxon>Bacillota</taxon>
        <taxon>Clostridia</taxon>
        <taxon>Neomoorellales</taxon>
        <taxon>Neomoorellaceae</taxon>
        <taxon>Thermanaeromonas</taxon>
    </lineage>
</organism>
<protein>
    <submittedName>
        <fullName evidence="1">Uncharacterized protein</fullName>
    </submittedName>
</protein>
<dbReference type="Gene3D" id="3.40.50.300">
    <property type="entry name" value="P-loop containing nucleotide triphosphate hydrolases"/>
    <property type="match status" value="1"/>
</dbReference>
<name>A0A1W1V5M0_9FIRM</name>
<dbReference type="SUPFAM" id="SSF52540">
    <property type="entry name" value="P-loop containing nucleoside triphosphate hydrolases"/>
    <property type="match status" value="1"/>
</dbReference>
<dbReference type="EMBL" id="LT838272">
    <property type="protein sequence ID" value="SMB88699.1"/>
    <property type="molecule type" value="Genomic_DNA"/>
</dbReference>
<gene>
    <name evidence="1" type="ORF">SAMN00808754_0038</name>
</gene>
<dbReference type="RefSeq" id="WP_157109714.1">
    <property type="nucleotide sequence ID" value="NZ_LT838272.1"/>
</dbReference>
<dbReference type="STRING" id="698762.SAMN00808754_0038"/>